<dbReference type="AlphaFoldDB" id="A0A8J2HDF5"/>
<proteinExistence type="predicted"/>
<protein>
    <submittedName>
        <fullName evidence="3">Similar to Fkbp15: FK506-binding protein 15 (Mus musculus)</fullName>
    </submittedName>
</protein>
<dbReference type="Proteomes" id="UP000786811">
    <property type="component" value="Unassembled WGS sequence"/>
</dbReference>
<evidence type="ECO:0000313" key="3">
    <source>
        <dbReference type="EMBL" id="CAG5095181.1"/>
    </source>
</evidence>
<keyword evidence="4" id="KW-1185">Reference proteome</keyword>
<evidence type="ECO:0000256" key="1">
    <source>
        <dbReference type="SAM" id="Coils"/>
    </source>
</evidence>
<feature type="coiled-coil region" evidence="1">
    <location>
        <begin position="506"/>
        <end position="617"/>
    </location>
</feature>
<reference evidence="3" key="1">
    <citation type="submission" date="2021-04" db="EMBL/GenBank/DDBJ databases">
        <authorList>
            <person name="Chebbi M.A.C M."/>
        </authorList>
    </citation>
    <scope>NUCLEOTIDE SEQUENCE</scope>
</reference>
<comment type="caution">
    <text evidence="3">The sequence shown here is derived from an EMBL/GenBank/DDBJ whole genome shotgun (WGS) entry which is preliminary data.</text>
</comment>
<feature type="compositionally biased region" description="Polar residues" evidence="2">
    <location>
        <begin position="345"/>
        <end position="363"/>
    </location>
</feature>
<gene>
    <name evidence="3" type="ORF">HICCMSTLAB_LOCUS7581</name>
</gene>
<feature type="compositionally biased region" description="Polar residues" evidence="2">
    <location>
        <begin position="29"/>
        <end position="47"/>
    </location>
</feature>
<dbReference type="PANTHER" id="PTHR44927:SF1">
    <property type="entry name" value="FK506-BINDING PROTEIN 15"/>
    <property type="match status" value="1"/>
</dbReference>
<dbReference type="EMBL" id="CAJNRD030001121">
    <property type="protein sequence ID" value="CAG5095181.1"/>
    <property type="molecule type" value="Genomic_DNA"/>
</dbReference>
<evidence type="ECO:0000256" key="2">
    <source>
        <dbReference type="SAM" id="MobiDB-lite"/>
    </source>
</evidence>
<dbReference type="PANTHER" id="PTHR44927">
    <property type="entry name" value="FK506-BINDING PROTEIN 15"/>
    <property type="match status" value="1"/>
</dbReference>
<feature type="region of interest" description="Disordered" evidence="2">
    <location>
        <begin position="716"/>
        <end position="740"/>
    </location>
</feature>
<organism evidence="3 4">
    <name type="scientific">Cotesia congregata</name>
    <name type="common">Parasitoid wasp</name>
    <name type="synonym">Apanteles congregatus</name>
    <dbReference type="NCBI Taxonomy" id="51543"/>
    <lineage>
        <taxon>Eukaryota</taxon>
        <taxon>Metazoa</taxon>
        <taxon>Ecdysozoa</taxon>
        <taxon>Arthropoda</taxon>
        <taxon>Hexapoda</taxon>
        <taxon>Insecta</taxon>
        <taxon>Pterygota</taxon>
        <taxon>Neoptera</taxon>
        <taxon>Endopterygota</taxon>
        <taxon>Hymenoptera</taxon>
        <taxon>Apocrita</taxon>
        <taxon>Ichneumonoidea</taxon>
        <taxon>Braconidae</taxon>
        <taxon>Microgastrinae</taxon>
        <taxon>Cotesia</taxon>
    </lineage>
</organism>
<accession>A0A8J2HDF5</accession>
<feature type="region of interest" description="Disordered" evidence="2">
    <location>
        <begin position="1"/>
        <end position="68"/>
    </location>
</feature>
<dbReference type="OrthoDB" id="5842926at2759"/>
<keyword evidence="1" id="KW-0175">Coiled coil</keyword>
<feature type="region of interest" description="Disordered" evidence="2">
    <location>
        <begin position="311"/>
        <end position="369"/>
    </location>
</feature>
<evidence type="ECO:0000313" key="4">
    <source>
        <dbReference type="Proteomes" id="UP000786811"/>
    </source>
</evidence>
<sequence length="740" mass="82179">MSRSNQLPNLEKIFKDDDEQDFNPVGGSNLASIFGTSNKSLDNVSKTPSKKSKNDKAKVQSSPSSTSSSKTDVILAKVIHAYKLQNGQYSPLGKLGIALTGNTSTKTYLLILYRHKNEHISVVTLTADFNLSIQENNYVSYYDVNNDNWSILFDSNDSCIEFAREIAVSKYLMRQGKTEETIYFENLTICTEKDTKEAKEGDSINIKCSIITNIIQPLKVSSIPVQNMTVQISSDDNWERSLLGISPGCKRILILSPSKQISLGPGFPRDKEVALDIEVVDIIPEVKPIASPKPPTGKASLISRMAKMGQSILPKVPTSTTTDSEDTEEDVPIKSPRRAKVSDNGVKSSAVSKNLTSDSSQDNIPDGNVKCNVRNSNSMTVPTPHGSLVPAAFTSGWSTPIPQQFISTIDGQFYSIPSSVSQSPVAGSLDPNINVFLSETRTQNAEIRMGMSKISDNVQKLLDKFHALELQNATASPSNDKALETSLKMLLALNLNKNDSKVGEGNNTACVELNEARERIRFLEDELKSIKNNSTESFNKLEDFEKEKKELVSEKEEMKNTIKELELKLMEARSELQKAQENIKSTNEQVIKYQRDNIKMEQKIVTLEAEQRSLKSRNLTSDNKATETKSLMNKMYQTLMTKFTDDSYSTDYIKSTIASTIKAITLQVLREKNDVELRSSNVEYSDPPDSHKIKDLKSSEDSFILPALDTMSDSKDIDTASVLSEPPPIPPMDLDDDWLP</sequence>
<name>A0A8J2HDF5_COTCN</name>